<dbReference type="EMBL" id="MUGV01000009">
    <property type="protein sequence ID" value="OXA81089.1"/>
    <property type="molecule type" value="Genomic_DNA"/>
</dbReference>
<dbReference type="RefSeq" id="WP_074662240.1">
    <property type="nucleotide sequence ID" value="NZ_MUGV01000009.1"/>
</dbReference>
<evidence type="ECO:0000313" key="2">
    <source>
        <dbReference type="EMBL" id="OXA81089.1"/>
    </source>
</evidence>
<evidence type="ECO:0000313" key="3">
    <source>
        <dbReference type="Proteomes" id="UP000198382"/>
    </source>
</evidence>
<protein>
    <submittedName>
        <fullName evidence="2">Uncharacterized protein</fullName>
    </submittedName>
</protein>
<dbReference type="Proteomes" id="UP000198382">
    <property type="component" value="Unassembled WGS sequence"/>
</dbReference>
<reference evidence="2 3" key="1">
    <citation type="submission" date="2016-11" db="EMBL/GenBank/DDBJ databases">
        <title>Whole genomes of Flavobacteriaceae.</title>
        <authorList>
            <person name="Stine C."/>
            <person name="Li C."/>
            <person name="Tadesse D."/>
        </authorList>
    </citation>
    <scope>NUCLEOTIDE SEQUENCE [LARGE SCALE GENOMIC DNA]</scope>
    <source>
        <strain evidence="2 3">DSM 15937</strain>
    </source>
</reference>
<accession>A0ABX4BTS9</accession>
<sequence length="181" mass="21015">MKKIIGIILGLIIIVIAYYYVSNFLCECEIKCKNCPKTSENIKTSKQSGFYIGKYIASLNTIRLKNYKEKIIITNVWVEKSWFINTDDCSSPKLEKTDGYNIVLEFKKTNKDFIFSLMPVTNDRFGKSSYGINENKKEMRFEKLPSKFKIIVEERNPAKGVGWTKRIITDTIVLNLKKNEL</sequence>
<keyword evidence="1" id="KW-1133">Transmembrane helix</keyword>
<name>A0ABX4BTS9_FLAFR</name>
<organism evidence="2 3">
    <name type="scientific">Flavobacterium frigidimaris</name>
    <dbReference type="NCBI Taxonomy" id="262320"/>
    <lineage>
        <taxon>Bacteria</taxon>
        <taxon>Pseudomonadati</taxon>
        <taxon>Bacteroidota</taxon>
        <taxon>Flavobacteriia</taxon>
        <taxon>Flavobacteriales</taxon>
        <taxon>Flavobacteriaceae</taxon>
        <taxon>Flavobacterium</taxon>
    </lineage>
</organism>
<comment type="caution">
    <text evidence="2">The sequence shown here is derived from an EMBL/GenBank/DDBJ whole genome shotgun (WGS) entry which is preliminary data.</text>
</comment>
<proteinExistence type="predicted"/>
<keyword evidence="1" id="KW-0472">Membrane</keyword>
<keyword evidence="3" id="KW-1185">Reference proteome</keyword>
<gene>
    <name evidence="2" type="ORF">B0A65_04920</name>
</gene>
<keyword evidence="1" id="KW-0812">Transmembrane</keyword>
<evidence type="ECO:0000256" key="1">
    <source>
        <dbReference type="SAM" id="Phobius"/>
    </source>
</evidence>
<feature type="transmembrane region" description="Helical" evidence="1">
    <location>
        <begin position="7"/>
        <end position="25"/>
    </location>
</feature>